<dbReference type="Pfam" id="PF02386">
    <property type="entry name" value="TrkH"/>
    <property type="match status" value="1"/>
</dbReference>
<feature type="transmembrane region" description="Helical" evidence="8">
    <location>
        <begin position="158"/>
        <end position="177"/>
    </location>
</feature>
<keyword evidence="6" id="KW-0406">Ion transport</keyword>
<evidence type="ECO:0000256" key="3">
    <source>
        <dbReference type="ARBA" id="ARBA00022475"/>
    </source>
</evidence>
<name>A0AAC9EZ96_LACHE</name>
<sequence length="449" mass="49212">MDTSFHRRITFSLALTIGFLILIIIGSILLSLPFADKAGQATNYSDALFTATSAVCVTGLSTVTTATHWSFFDQLIIMILVEIGGLGFMTFAVMLSNFAHQRMTLGARMLTGEALNLNHPSQLRIVQLIIRLSLIIQLMGAILLFIVLKPRLRIGKGIWYSIFHSVTAYCNAGFDLFGPSLEQFANNPYFLTIIMLLISAGSAGSFGFLVWRDLLTYHIHHKLSLHTRFALTVGIIILILSIVGFLISEQNLKQFDGSLNGVQRFFNTLFLAVTPRTAGFASIPYTKISAAGIVITIILMFIGGTPGSTAGSFKTSTIGILFLQSIGTFTGKEAAFSHRRFTHNNINRALTLFCSAILLIIFATLLLTMSQPLSSHNGIVEAVFEAVSAFGTVGLTLGLTPHLNLFGKIIIIALMFIGRVGIYTFMYSIFKSHPAKQSYRYPEEEIIIG</sequence>
<keyword evidence="3" id="KW-1003">Cell membrane</keyword>
<organism evidence="9 10">
    <name type="scientific">Lactobacillus helveticus</name>
    <name type="common">Lactobacillus suntoryeus</name>
    <dbReference type="NCBI Taxonomy" id="1587"/>
    <lineage>
        <taxon>Bacteria</taxon>
        <taxon>Bacillati</taxon>
        <taxon>Bacillota</taxon>
        <taxon>Bacilli</taxon>
        <taxon>Lactobacillales</taxon>
        <taxon>Lactobacillaceae</taxon>
        <taxon>Lactobacillus</taxon>
    </lineage>
</organism>
<accession>A0AAC9EZ96</accession>
<proteinExistence type="predicted"/>
<dbReference type="GO" id="GO:0030001">
    <property type="term" value="P:metal ion transport"/>
    <property type="evidence" value="ECO:0007669"/>
    <property type="project" value="UniProtKB-ARBA"/>
</dbReference>
<feature type="transmembrane region" description="Helical" evidence="8">
    <location>
        <begin position="229"/>
        <end position="247"/>
    </location>
</feature>
<keyword evidence="5 8" id="KW-1133">Transmembrane helix</keyword>
<feature type="transmembrane region" description="Helical" evidence="8">
    <location>
        <begin position="349"/>
        <end position="367"/>
    </location>
</feature>
<feature type="transmembrane region" description="Helical" evidence="8">
    <location>
        <begin position="285"/>
        <end position="304"/>
    </location>
</feature>
<dbReference type="GO" id="GO:0008324">
    <property type="term" value="F:monoatomic cation transmembrane transporter activity"/>
    <property type="evidence" value="ECO:0007669"/>
    <property type="project" value="InterPro"/>
</dbReference>
<evidence type="ECO:0000313" key="9">
    <source>
        <dbReference type="EMBL" id="ALI52665.1"/>
    </source>
</evidence>
<feature type="transmembrane region" description="Helical" evidence="8">
    <location>
        <begin position="189"/>
        <end position="209"/>
    </location>
</feature>
<dbReference type="Proteomes" id="UP000063930">
    <property type="component" value="Chromosome"/>
</dbReference>
<feature type="transmembrane region" description="Helical" evidence="8">
    <location>
        <begin position="128"/>
        <end position="146"/>
    </location>
</feature>
<feature type="transmembrane region" description="Helical" evidence="8">
    <location>
        <begin position="75"/>
        <end position="99"/>
    </location>
</feature>
<comment type="subcellular location">
    <subcellularLocation>
        <location evidence="1">Cell membrane</location>
        <topology evidence="1">Multi-pass membrane protein</topology>
    </subcellularLocation>
</comment>
<feature type="transmembrane region" description="Helical" evidence="8">
    <location>
        <begin position="12"/>
        <end position="35"/>
    </location>
</feature>
<feature type="transmembrane region" description="Helical" evidence="8">
    <location>
        <begin position="405"/>
        <end position="430"/>
    </location>
</feature>
<feature type="transmembrane region" description="Helical" evidence="8">
    <location>
        <begin position="47"/>
        <end position="69"/>
    </location>
</feature>
<evidence type="ECO:0000256" key="6">
    <source>
        <dbReference type="ARBA" id="ARBA00023065"/>
    </source>
</evidence>
<reference evidence="9 10" key="1">
    <citation type="submission" date="2015-08" db="EMBL/GenBank/DDBJ databases">
        <title>Complete genome sequence of Lactobacillus helveticus CAUH18, a probiotic strain originated from koumiss.</title>
        <authorList>
            <person name="Yang Y."/>
            <person name="Hao Y."/>
        </authorList>
    </citation>
    <scope>NUCLEOTIDE SEQUENCE [LARGE SCALE GENOMIC DNA]</scope>
    <source>
        <strain evidence="9 10">CAUH18</strain>
    </source>
</reference>
<dbReference type="PANTHER" id="PTHR32024">
    <property type="entry name" value="TRK SYSTEM POTASSIUM UPTAKE PROTEIN TRKG-RELATED"/>
    <property type="match status" value="1"/>
</dbReference>
<dbReference type="InterPro" id="IPR003445">
    <property type="entry name" value="Cat_transpt"/>
</dbReference>
<evidence type="ECO:0000313" key="10">
    <source>
        <dbReference type="Proteomes" id="UP000063930"/>
    </source>
</evidence>
<evidence type="ECO:0000256" key="8">
    <source>
        <dbReference type="SAM" id="Phobius"/>
    </source>
</evidence>
<keyword evidence="4 8" id="KW-0812">Transmembrane</keyword>
<dbReference type="PANTHER" id="PTHR32024:SF1">
    <property type="entry name" value="KTR SYSTEM POTASSIUM UPTAKE PROTEIN B"/>
    <property type="match status" value="1"/>
</dbReference>
<evidence type="ECO:0000256" key="5">
    <source>
        <dbReference type="ARBA" id="ARBA00022989"/>
    </source>
</evidence>
<keyword evidence="7 8" id="KW-0472">Membrane</keyword>
<evidence type="ECO:0000256" key="4">
    <source>
        <dbReference type="ARBA" id="ARBA00022692"/>
    </source>
</evidence>
<dbReference type="GO" id="GO:0005886">
    <property type="term" value="C:plasma membrane"/>
    <property type="evidence" value="ECO:0007669"/>
    <property type="project" value="UniProtKB-SubCell"/>
</dbReference>
<keyword evidence="2" id="KW-0813">Transport</keyword>
<dbReference type="EMBL" id="CP012381">
    <property type="protein sequence ID" value="ALI52665.1"/>
    <property type="molecule type" value="Genomic_DNA"/>
</dbReference>
<evidence type="ECO:0000256" key="2">
    <source>
        <dbReference type="ARBA" id="ARBA00022448"/>
    </source>
</evidence>
<evidence type="ECO:0000256" key="1">
    <source>
        <dbReference type="ARBA" id="ARBA00004651"/>
    </source>
</evidence>
<evidence type="ECO:0000256" key="7">
    <source>
        <dbReference type="ARBA" id="ARBA00023136"/>
    </source>
</evidence>
<dbReference type="AlphaFoldDB" id="A0AAC9EZ96"/>
<gene>
    <name evidence="9" type="ORF">ALV80_06065</name>
</gene>
<protein>
    <submittedName>
        <fullName evidence="9">ATP synthase subunit J</fullName>
    </submittedName>
</protein>